<evidence type="ECO:0008006" key="3">
    <source>
        <dbReference type="Google" id="ProtNLM"/>
    </source>
</evidence>
<protein>
    <recommendedName>
        <fullName evidence="3">Minor tail protein</fullName>
    </recommendedName>
</protein>
<comment type="caution">
    <text evidence="1">The sequence shown here is derived from an EMBL/GenBank/DDBJ whole genome shotgun (WGS) entry which is preliminary data.</text>
</comment>
<sequence>MIVSNTHQSDVKWEFIDVEIPVGSGGGDLTSNPTAISASIAPDYSVWLEPAPVFGWDSTLGRFRAHSPSGGRLTLPDQGSLVLKLEDISVSSVEGLVRLKVYERSGGGDDNIPIRRADFATTLGLVKQAPKIPRNFRPEKKSLVDVDAGGNVVLKWEGPDNLDYWIRDPDGSEVLARSAAQGPRVTQQPYTWSPPSAPKRGTTYTLIAGTTSAGQQQQGYFLTTTVHARVPEFDSGTRTPWVEGTPNKSRVTFSAQGAEIRNATGGLGTVEADKVEVNGVRTKWVWGRNDSDGWIEFPQSGVNVFNGQQRNWGTVAADKADVNGVNTKWVQGRNASDGWIDFPKSGLRVRDGQNNLGVLEAGKAVLNDLLTDQGQVKGPLTVKGGMNLSHGSVPIFTTYPERTLFHGVNEFKKWTLFDDGIVVEMNKVETIRIGKEIKSMLVACDLQVQGQLSVSAGGQVRIL</sequence>
<gene>
    <name evidence="1" type="ORF">P3G67_35220</name>
</gene>
<evidence type="ECO:0000313" key="2">
    <source>
        <dbReference type="Proteomes" id="UP001216579"/>
    </source>
</evidence>
<keyword evidence="2" id="KW-1185">Reference proteome</keyword>
<accession>A0ABT5ZX15</accession>
<proteinExistence type="predicted"/>
<dbReference type="EMBL" id="JARJBC010000045">
    <property type="protein sequence ID" value="MDF3294357.1"/>
    <property type="molecule type" value="Genomic_DNA"/>
</dbReference>
<dbReference type="Proteomes" id="UP001216579">
    <property type="component" value="Unassembled WGS sequence"/>
</dbReference>
<name>A0ABT5ZX15_9ACTN</name>
<evidence type="ECO:0000313" key="1">
    <source>
        <dbReference type="EMBL" id="MDF3294357.1"/>
    </source>
</evidence>
<dbReference type="RefSeq" id="WP_276097154.1">
    <property type="nucleotide sequence ID" value="NZ_JARJBC010000045.1"/>
</dbReference>
<reference evidence="1 2" key="1">
    <citation type="submission" date="2023-03" db="EMBL/GenBank/DDBJ databases">
        <title>Draft genome sequence of Streptomyces sp. RB6PN23 isolated from peat swamp forest in Thailand.</title>
        <authorList>
            <person name="Klaysubun C."/>
            <person name="Duangmal K."/>
        </authorList>
    </citation>
    <scope>NUCLEOTIDE SEQUENCE [LARGE SCALE GENOMIC DNA]</scope>
    <source>
        <strain evidence="1 2">RB6PN23</strain>
    </source>
</reference>
<organism evidence="1 2">
    <name type="scientific">Streptomyces silvisoli</name>
    <dbReference type="NCBI Taxonomy" id="3034235"/>
    <lineage>
        <taxon>Bacteria</taxon>
        <taxon>Bacillati</taxon>
        <taxon>Actinomycetota</taxon>
        <taxon>Actinomycetes</taxon>
        <taxon>Kitasatosporales</taxon>
        <taxon>Streptomycetaceae</taxon>
        <taxon>Streptomyces</taxon>
    </lineage>
</organism>